<dbReference type="SUPFAM" id="SSF53335">
    <property type="entry name" value="S-adenosyl-L-methionine-dependent methyltransferases"/>
    <property type="match status" value="1"/>
</dbReference>
<accession>A0A166Z8Y4</accession>
<dbReference type="Gene3D" id="3.40.50.150">
    <property type="entry name" value="Vaccinia Virus protein VP39"/>
    <property type="match status" value="1"/>
</dbReference>
<keyword evidence="2" id="KW-0808">Transferase</keyword>
<dbReference type="InterPro" id="IPR029063">
    <property type="entry name" value="SAM-dependent_MTases_sf"/>
</dbReference>
<keyword evidence="2" id="KW-0489">Methyltransferase</keyword>
<evidence type="ECO:0000313" key="2">
    <source>
        <dbReference type="EMBL" id="KZL78602.1"/>
    </source>
</evidence>
<gene>
    <name evidence="2" type="ORF">CT0861_11485</name>
</gene>
<dbReference type="PANTHER" id="PTHR43591">
    <property type="entry name" value="METHYLTRANSFERASE"/>
    <property type="match status" value="1"/>
</dbReference>
<dbReference type="Proteomes" id="UP000076552">
    <property type="component" value="Unassembled WGS sequence"/>
</dbReference>
<dbReference type="Pfam" id="PF13489">
    <property type="entry name" value="Methyltransf_23"/>
    <property type="match status" value="1"/>
</dbReference>
<name>A0A166Z8Y4_9PEZI</name>
<evidence type="ECO:0000256" key="1">
    <source>
        <dbReference type="ARBA" id="ARBA00038158"/>
    </source>
</evidence>
<proteinExistence type="inferred from homology"/>
<comment type="similarity">
    <text evidence="1">Belongs to the methyltransferase superfamily. LaeA methyltransferase family.</text>
</comment>
<dbReference type="STRING" id="708197.A0A166Z8Y4"/>
<dbReference type="GO" id="GO:0008168">
    <property type="term" value="F:methyltransferase activity"/>
    <property type="evidence" value="ECO:0007669"/>
    <property type="project" value="UniProtKB-KW"/>
</dbReference>
<reference evidence="2 3" key="1">
    <citation type="submission" date="2015-06" db="EMBL/GenBank/DDBJ databases">
        <title>Survival trade-offs in plant roots during colonization by closely related pathogenic and mutualistic fungi.</title>
        <authorList>
            <person name="Hacquard S."/>
            <person name="Kracher B."/>
            <person name="Hiruma K."/>
            <person name="Weinman A."/>
            <person name="Muench P."/>
            <person name="Garrido Oter R."/>
            <person name="Ver Loren van Themaat E."/>
            <person name="Dallerey J.-F."/>
            <person name="Damm U."/>
            <person name="Henrissat B."/>
            <person name="Lespinet O."/>
            <person name="Thon M."/>
            <person name="Kemen E."/>
            <person name="McHardy A.C."/>
            <person name="Schulze-Lefert P."/>
            <person name="O'Connell R.J."/>
        </authorList>
    </citation>
    <scope>NUCLEOTIDE SEQUENCE [LARGE SCALE GENOMIC DNA]</scope>
    <source>
        <strain evidence="2 3">0861</strain>
    </source>
</reference>
<dbReference type="AlphaFoldDB" id="A0A166Z8Y4"/>
<dbReference type="EMBL" id="LFIV01000002">
    <property type="protein sequence ID" value="KZL78602.1"/>
    <property type="molecule type" value="Genomic_DNA"/>
</dbReference>
<dbReference type="GO" id="GO:0032259">
    <property type="term" value="P:methylation"/>
    <property type="evidence" value="ECO:0007669"/>
    <property type="project" value="UniProtKB-KW"/>
</dbReference>
<sequence length="348" mass="39307">MSRAEVVPETTTETVIDATTEPTAETVAETAPDHAVTIASSSTSVTASILDYRQENGRTYHAYKDGKYYLPNDERENDRLDLQHNLFLLTFNDKLGNAPPNDEDAKVGRALDVGTGTGIWAIDFADEHPECEVLGFDLSANFPLYMPPNVRFEVDDLEEPWTYSRPFDYIHSRMMNGSISDWNVYARKCFNNLSPGGYLELTECNIKPECDDGTLKADSMLLRTVGMVQEASEKLGRPAMDMKGLKDVLINAGFVDVKLLQYKWPLNDWPKEHRYKEIGIWSHDNAVSGWEGLCTTILTRTYGWTAAEAIVAMAQCRKEMKDRSIHAYYPLYSAYGRKPEEPEKEESA</sequence>
<dbReference type="CDD" id="cd02440">
    <property type="entry name" value="AdoMet_MTases"/>
    <property type="match status" value="1"/>
</dbReference>
<dbReference type="PANTHER" id="PTHR43591:SF31">
    <property type="entry name" value="LAEA-LIKE, PUTATIVE (AFU_ORTHOLOGUE AFUA_8G01930)-RELATED"/>
    <property type="match status" value="1"/>
</dbReference>
<evidence type="ECO:0000313" key="3">
    <source>
        <dbReference type="Proteomes" id="UP000076552"/>
    </source>
</evidence>
<comment type="caution">
    <text evidence="2">The sequence shown here is derived from an EMBL/GenBank/DDBJ whole genome shotgun (WGS) entry which is preliminary data.</text>
</comment>
<keyword evidence="3" id="KW-1185">Reference proteome</keyword>
<protein>
    <submittedName>
        <fullName evidence="2">Methyltransferase domain-containing protein</fullName>
    </submittedName>
</protein>
<organism evidence="2 3">
    <name type="scientific">Colletotrichum tofieldiae</name>
    <dbReference type="NCBI Taxonomy" id="708197"/>
    <lineage>
        <taxon>Eukaryota</taxon>
        <taxon>Fungi</taxon>
        <taxon>Dikarya</taxon>
        <taxon>Ascomycota</taxon>
        <taxon>Pezizomycotina</taxon>
        <taxon>Sordariomycetes</taxon>
        <taxon>Hypocreomycetidae</taxon>
        <taxon>Glomerellales</taxon>
        <taxon>Glomerellaceae</taxon>
        <taxon>Colletotrichum</taxon>
        <taxon>Colletotrichum spaethianum species complex</taxon>
    </lineage>
</organism>